<organism evidence="2 3">
    <name type="scientific">Pleuronectes platessa</name>
    <name type="common">European plaice</name>
    <dbReference type="NCBI Taxonomy" id="8262"/>
    <lineage>
        <taxon>Eukaryota</taxon>
        <taxon>Metazoa</taxon>
        <taxon>Chordata</taxon>
        <taxon>Craniata</taxon>
        <taxon>Vertebrata</taxon>
        <taxon>Euteleostomi</taxon>
        <taxon>Actinopterygii</taxon>
        <taxon>Neopterygii</taxon>
        <taxon>Teleostei</taxon>
        <taxon>Neoteleostei</taxon>
        <taxon>Acanthomorphata</taxon>
        <taxon>Carangaria</taxon>
        <taxon>Pleuronectiformes</taxon>
        <taxon>Pleuronectoidei</taxon>
        <taxon>Pleuronectidae</taxon>
        <taxon>Pleuronectes</taxon>
    </lineage>
</organism>
<proteinExistence type="predicted"/>
<reference evidence="2" key="1">
    <citation type="submission" date="2020-03" db="EMBL/GenBank/DDBJ databases">
        <authorList>
            <person name="Weist P."/>
        </authorList>
    </citation>
    <scope>NUCLEOTIDE SEQUENCE</scope>
</reference>
<evidence type="ECO:0000313" key="2">
    <source>
        <dbReference type="EMBL" id="CAB1433009.1"/>
    </source>
</evidence>
<comment type="caution">
    <text evidence="2">The sequence shown here is derived from an EMBL/GenBank/DDBJ whole genome shotgun (WGS) entry which is preliminary data.</text>
</comment>
<name>A0A9N7YQK1_PLEPL</name>
<sequence>MRWSSSAEPRMKLSIALIVLMMDMANRPDLAFDPRHSATREHDRDVNKDRVYVLLGAGDRIALACPYQHFINAKGIGVVRVKDEIKSRQEREEPTGPQKGKSSKRSPAQRA</sequence>
<dbReference type="EMBL" id="CADEAL010001503">
    <property type="protein sequence ID" value="CAB1433009.1"/>
    <property type="molecule type" value="Genomic_DNA"/>
</dbReference>
<accession>A0A9N7YQK1</accession>
<dbReference type="Proteomes" id="UP001153269">
    <property type="component" value="Unassembled WGS sequence"/>
</dbReference>
<gene>
    <name evidence="2" type="ORF">PLEPLA_LOCUS21097</name>
</gene>
<dbReference type="AlphaFoldDB" id="A0A9N7YQK1"/>
<protein>
    <submittedName>
        <fullName evidence="2">Uncharacterized protein</fullName>
    </submittedName>
</protein>
<evidence type="ECO:0000256" key="1">
    <source>
        <dbReference type="SAM" id="MobiDB-lite"/>
    </source>
</evidence>
<feature type="region of interest" description="Disordered" evidence="1">
    <location>
        <begin position="86"/>
        <end position="111"/>
    </location>
</feature>
<keyword evidence="3" id="KW-1185">Reference proteome</keyword>
<evidence type="ECO:0000313" key="3">
    <source>
        <dbReference type="Proteomes" id="UP001153269"/>
    </source>
</evidence>